<gene>
    <name evidence="7" type="ORF">KFL_000040440</name>
</gene>
<dbReference type="Proteomes" id="UP000054558">
    <property type="component" value="Unassembled WGS sequence"/>
</dbReference>
<evidence type="ECO:0000256" key="2">
    <source>
        <dbReference type="ARBA" id="ARBA00010271"/>
    </source>
</evidence>
<dbReference type="OMA" id="MATRGMH"/>
<dbReference type="Pfam" id="PF03016">
    <property type="entry name" value="Exostosin_GT47"/>
    <property type="match status" value="1"/>
</dbReference>
<keyword evidence="8" id="KW-1185">Reference proteome</keyword>
<dbReference type="AlphaFoldDB" id="A0A1Y1HHB8"/>
<keyword evidence="3" id="KW-0812">Transmembrane</keyword>
<comment type="subcellular location">
    <subcellularLocation>
        <location evidence="1">Golgi apparatus membrane</location>
        <topology evidence="1">Single-pass type II membrane protein</topology>
    </subcellularLocation>
</comment>
<dbReference type="InterPro" id="IPR040911">
    <property type="entry name" value="Exostosin_GT47"/>
</dbReference>
<organism evidence="7 8">
    <name type="scientific">Klebsormidium nitens</name>
    <name type="common">Green alga</name>
    <name type="synonym">Ulothrix nitens</name>
    <dbReference type="NCBI Taxonomy" id="105231"/>
    <lineage>
        <taxon>Eukaryota</taxon>
        <taxon>Viridiplantae</taxon>
        <taxon>Streptophyta</taxon>
        <taxon>Klebsormidiophyceae</taxon>
        <taxon>Klebsormidiales</taxon>
        <taxon>Klebsormidiaceae</taxon>
        <taxon>Klebsormidium</taxon>
    </lineage>
</organism>
<evidence type="ECO:0000256" key="3">
    <source>
        <dbReference type="ARBA" id="ARBA00022968"/>
    </source>
</evidence>
<keyword evidence="3" id="KW-0735">Signal-anchor</keyword>
<keyword evidence="4" id="KW-0333">Golgi apparatus</keyword>
<dbReference type="GO" id="GO:0000139">
    <property type="term" value="C:Golgi membrane"/>
    <property type="evidence" value="ECO:0007669"/>
    <property type="project" value="UniProtKB-SubCell"/>
</dbReference>
<name>A0A1Y1HHB8_KLENI</name>
<accession>A0A1Y1HHB8</accession>
<dbReference type="STRING" id="105231.A0A1Y1HHB8"/>
<dbReference type="InterPro" id="IPR004263">
    <property type="entry name" value="Exostosin"/>
</dbReference>
<reference evidence="7 8" key="1">
    <citation type="journal article" date="2014" name="Nat. Commun.">
        <title>Klebsormidium flaccidum genome reveals primary factors for plant terrestrial adaptation.</title>
        <authorList>
            <person name="Hori K."/>
            <person name="Maruyama F."/>
            <person name="Fujisawa T."/>
            <person name="Togashi T."/>
            <person name="Yamamoto N."/>
            <person name="Seo M."/>
            <person name="Sato S."/>
            <person name="Yamada T."/>
            <person name="Mori H."/>
            <person name="Tajima N."/>
            <person name="Moriyama T."/>
            <person name="Ikeuchi M."/>
            <person name="Watanabe M."/>
            <person name="Wada H."/>
            <person name="Kobayashi K."/>
            <person name="Saito M."/>
            <person name="Masuda T."/>
            <person name="Sasaki-Sekimoto Y."/>
            <person name="Mashiguchi K."/>
            <person name="Awai K."/>
            <person name="Shimojima M."/>
            <person name="Masuda S."/>
            <person name="Iwai M."/>
            <person name="Nobusawa T."/>
            <person name="Narise T."/>
            <person name="Kondo S."/>
            <person name="Saito H."/>
            <person name="Sato R."/>
            <person name="Murakawa M."/>
            <person name="Ihara Y."/>
            <person name="Oshima-Yamada Y."/>
            <person name="Ohtaka K."/>
            <person name="Satoh M."/>
            <person name="Sonobe K."/>
            <person name="Ishii M."/>
            <person name="Ohtani R."/>
            <person name="Kanamori-Sato M."/>
            <person name="Honoki R."/>
            <person name="Miyazaki D."/>
            <person name="Mochizuki H."/>
            <person name="Umetsu J."/>
            <person name="Higashi K."/>
            <person name="Shibata D."/>
            <person name="Kamiya Y."/>
            <person name="Sato N."/>
            <person name="Nakamura Y."/>
            <person name="Tabata S."/>
            <person name="Ida S."/>
            <person name="Kurokawa K."/>
            <person name="Ohta H."/>
        </authorList>
    </citation>
    <scope>NUCLEOTIDE SEQUENCE [LARGE SCALE GENOMIC DNA]</scope>
    <source>
        <strain evidence="7 8">NIES-2285</strain>
    </source>
</reference>
<evidence type="ECO:0000256" key="5">
    <source>
        <dbReference type="SAM" id="MobiDB-lite"/>
    </source>
</evidence>
<feature type="region of interest" description="Disordered" evidence="5">
    <location>
        <begin position="160"/>
        <end position="199"/>
    </location>
</feature>
<protein>
    <submittedName>
        <fullName evidence="7">Exostosin family protein</fullName>
    </submittedName>
</protein>
<evidence type="ECO:0000256" key="4">
    <source>
        <dbReference type="ARBA" id="ARBA00023034"/>
    </source>
</evidence>
<evidence type="ECO:0000256" key="1">
    <source>
        <dbReference type="ARBA" id="ARBA00004323"/>
    </source>
</evidence>
<evidence type="ECO:0000259" key="6">
    <source>
        <dbReference type="Pfam" id="PF03016"/>
    </source>
</evidence>
<dbReference type="PANTHER" id="PTHR11062">
    <property type="entry name" value="EXOSTOSIN HEPARAN SULFATE GLYCOSYLTRANSFERASE -RELATED"/>
    <property type="match status" value="1"/>
</dbReference>
<dbReference type="GO" id="GO:0016757">
    <property type="term" value="F:glycosyltransferase activity"/>
    <property type="evidence" value="ECO:0007669"/>
    <property type="project" value="InterPro"/>
</dbReference>
<comment type="similarity">
    <text evidence="2">Belongs to the glycosyltransferase 47 family.</text>
</comment>
<dbReference type="OrthoDB" id="1924787at2759"/>
<dbReference type="EMBL" id="DF236953">
    <property type="protein sequence ID" value="GAQ77844.1"/>
    <property type="molecule type" value="Genomic_DNA"/>
</dbReference>
<proteinExistence type="inferred from homology"/>
<dbReference type="PANTHER" id="PTHR11062:SF48">
    <property type="entry name" value="OJ1485_B09.5 PROTEIN"/>
    <property type="match status" value="1"/>
</dbReference>
<feature type="domain" description="Exostosin GT47" evidence="6">
    <location>
        <begin position="201"/>
        <end position="458"/>
    </location>
</feature>
<evidence type="ECO:0000313" key="7">
    <source>
        <dbReference type="EMBL" id="GAQ77844.1"/>
    </source>
</evidence>
<evidence type="ECO:0000313" key="8">
    <source>
        <dbReference type="Proteomes" id="UP000054558"/>
    </source>
</evidence>
<sequence length="525" mass="57611">MGSLSFSSAASRKSNLLICLCLSIAALAAVRSISTLRANSPRALLRVSGAGNREVLTASSYHARSRSPLSKDGSVEMSDSQPLRVFVYDVPRRFTFGMIETYYQARGLKDSEPDKGGGPDTVPAYPAHQHASEWWLFQSLFTQEELRTVASGGTSMRRKVLEAHSNSSSGAKPRPARRKSLVAGTANPRKRSAYAGQHVSSSTAIRVTSPEDADVILVPFFSSLSLIVLPLDKVRAQGAGADVAGGADVARYDDEAEQRALMGWVEAQEPWKRSGGRDHVFVSSDPAAMSEVHDRTKNSILLVADFGRLRPDQASLQKDVVIPYVHRVPIYTPQDEGATPAERHLLLFFAGNRFRKEGGTIRTKLFEVLATEESVSMVEGIPSAEGRRAAMKGMRTSKFCLSPAGDTPSACRLFDAIVNLCVPVVVSDRIELPFEDRLDYSTFALFIPEAKALEPGYLAGRLRAEIAAGRWEGMQRRLREVRSLFEYSEPYGAIDMVWDKIATKVPAVREAIHRERRSKLGELPA</sequence>